<dbReference type="EMBL" id="DXBS01000066">
    <property type="protein sequence ID" value="HIZ24499.1"/>
    <property type="molecule type" value="Genomic_DNA"/>
</dbReference>
<feature type="signal peptide" evidence="1">
    <location>
        <begin position="1"/>
        <end position="31"/>
    </location>
</feature>
<name>A0A9D2DWY3_9FIRM</name>
<dbReference type="Proteomes" id="UP000824044">
    <property type="component" value="Unassembled WGS sequence"/>
</dbReference>
<protein>
    <recommendedName>
        <fullName evidence="4">Lipoprotein</fullName>
    </recommendedName>
</protein>
<accession>A0A9D2DWY3</accession>
<organism evidence="2 3">
    <name type="scientific">Candidatus Gallimonas intestinigallinarum</name>
    <dbReference type="NCBI Taxonomy" id="2838604"/>
    <lineage>
        <taxon>Bacteria</taxon>
        <taxon>Bacillati</taxon>
        <taxon>Bacillota</taxon>
        <taxon>Clostridia</taxon>
        <taxon>Candidatus Gallimonas</taxon>
    </lineage>
</organism>
<dbReference type="PROSITE" id="PS51257">
    <property type="entry name" value="PROKAR_LIPOPROTEIN"/>
    <property type="match status" value="1"/>
</dbReference>
<reference evidence="2" key="1">
    <citation type="journal article" date="2021" name="PeerJ">
        <title>Extensive microbial diversity within the chicken gut microbiome revealed by metagenomics and culture.</title>
        <authorList>
            <person name="Gilroy R."/>
            <person name="Ravi A."/>
            <person name="Getino M."/>
            <person name="Pursley I."/>
            <person name="Horton D.L."/>
            <person name="Alikhan N.F."/>
            <person name="Baker D."/>
            <person name="Gharbi K."/>
            <person name="Hall N."/>
            <person name="Watson M."/>
            <person name="Adriaenssens E.M."/>
            <person name="Foster-Nyarko E."/>
            <person name="Jarju S."/>
            <person name="Secka A."/>
            <person name="Antonio M."/>
            <person name="Oren A."/>
            <person name="Chaudhuri R.R."/>
            <person name="La Ragione R."/>
            <person name="Hildebrand F."/>
            <person name="Pallen M.J."/>
        </authorList>
    </citation>
    <scope>NUCLEOTIDE SEQUENCE</scope>
    <source>
        <strain evidence="2">CHK33-5263</strain>
    </source>
</reference>
<evidence type="ECO:0008006" key="4">
    <source>
        <dbReference type="Google" id="ProtNLM"/>
    </source>
</evidence>
<feature type="chain" id="PRO_5039614335" description="Lipoprotein" evidence="1">
    <location>
        <begin position="32"/>
        <end position="244"/>
    </location>
</feature>
<gene>
    <name evidence="2" type="ORF">H9812_03370</name>
</gene>
<sequence>MKKKTAIVIPALSLSVALLFSGCATEYPAEAYENHPIGDVLTTVAQDMSSRWYHAFYNTDMLDYQLALVGAERKTENELSALLGTTAEYVLHDGCNYWYIAKSITVNDTEYTAPIVFAIPDTFSQDGGEVVCGMEDLSNESPRAMLYTAWPVYSYQYLQDGNEMRLITRSSLVVISSLQITTGLREYRAYESFDVVYSPYFENAAQYVLESGNRLPDDIRVKTVEIRNQLDGGKSVCSIDLPNA</sequence>
<evidence type="ECO:0000256" key="1">
    <source>
        <dbReference type="SAM" id="SignalP"/>
    </source>
</evidence>
<reference evidence="2" key="2">
    <citation type="submission" date="2021-04" db="EMBL/GenBank/DDBJ databases">
        <authorList>
            <person name="Gilroy R."/>
        </authorList>
    </citation>
    <scope>NUCLEOTIDE SEQUENCE</scope>
    <source>
        <strain evidence="2">CHK33-5263</strain>
    </source>
</reference>
<evidence type="ECO:0000313" key="3">
    <source>
        <dbReference type="Proteomes" id="UP000824044"/>
    </source>
</evidence>
<dbReference type="AlphaFoldDB" id="A0A9D2DWY3"/>
<proteinExistence type="predicted"/>
<comment type="caution">
    <text evidence="2">The sequence shown here is derived from an EMBL/GenBank/DDBJ whole genome shotgun (WGS) entry which is preliminary data.</text>
</comment>
<keyword evidence="1" id="KW-0732">Signal</keyword>
<evidence type="ECO:0000313" key="2">
    <source>
        <dbReference type="EMBL" id="HIZ24499.1"/>
    </source>
</evidence>